<sequence>MVSGCMGSSGAATAKNGDTVRVEYTGTLANGTVFDSSEGRTPLEFTIGTGAVIPGFDAAVTGMQVGESKTVTIPADQAYGEYREDLILNLDRSRYQSSTAPTVGQQLQISTADGRLISARVIDVNETTITADVNHPLAGEDLTFAITLVEIA</sequence>
<evidence type="ECO:0000313" key="11">
    <source>
        <dbReference type="EMBL" id="RXE55539.1"/>
    </source>
</evidence>
<evidence type="ECO:0000256" key="3">
    <source>
        <dbReference type="ARBA" id="ARBA00006577"/>
    </source>
</evidence>
<keyword evidence="7 8" id="KW-0413">Isomerase</keyword>
<keyword evidence="4" id="KW-0963">Cytoplasm</keyword>
<evidence type="ECO:0000256" key="5">
    <source>
        <dbReference type="ARBA" id="ARBA00023110"/>
    </source>
</evidence>
<evidence type="ECO:0000256" key="4">
    <source>
        <dbReference type="ARBA" id="ARBA00022490"/>
    </source>
</evidence>
<dbReference type="InterPro" id="IPR001179">
    <property type="entry name" value="PPIase_FKBP_dom"/>
</dbReference>
<gene>
    <name evidence="11" type="ORF">ABH15_10755</name>
</gene>
<evidence type="ECO:0000313" key="12">
    <source>
        <dbReference type="Proteomes" id="UP000290932"/>
    </source>
</evidence>
<dbReference type="InterPro" id="IPR046357">
    <property type="entry name" value="PPIase_dom_sf"/>
</dbReference>
<comment type="catalytic activity">
    <reaction evidence="1 8 9">
        <text>[protein]-peptidylproline (omega=180) = [protein]-peptidylproline (omega=0)</text>
        <dbReference type="Rhea" id="RHEA:16237"/>
        <dbReference type="Rhea" id="RHEA-COMP:10747"/>
        <dbReference type="Rhea" id="RHEA-COMP:10748"/>
        <dbReference type="ChEBI" id="CHEBI:83833"/>
        <dbReference type="ChEBI" id="CHEBI:83834"/>
        <dbReference type="EC" id="5.2.1.8"/>
    </reaction>
</comment>
<dbReference type="EMBL" id="LHQS01000003">
    <property type="protein sequence ID" value="RXE55539.1"/>
    <property type="molecule type" value="Genomic_DNA"/>
</dbReference>
<dbReference type="EC" id="5.2.1.8" evidence="9"/>
<dbReference type="PANTHER" id="PTHR47861:SF3">
    <property type="entry name" value="FKBP-TYPE PEPTIDYL-PROLYL CIS-TRANS ISOMERASE SLYD"/>
    <property type="match status" value="1"/>
</dbReference>
<evidence type="ECO:0000256" key="8">
    <source>
        <dbReference type="PROSITE-ProRule" id="PRU00277"/>
    </source>
</evidence>
<dbReference type="PROSITE" id="PS50059">
    <property type="entry name" value="FKBP_PPIASE"/>
    <property type="match status" value="1"/>
</dbReference>
<organism evidence="11 12">
    <name type="scientific">Methanoculleus taiwanensis</name>
    <dbReference type="NCBI Taxonomy" id="1550565"/>
    <lineage>
        <taxon>Archaea</taxon>
        <taxon>Methanobacteriati</taxon>
        <taxon>Methanobacteriota</taxon>
        <taxon>Stenosarchaea group</taxon>
        <taxon>Methanomicrobia</taxon>
        <taxon>Methanomicrobiales</taxon>
        <taxon>Methanomicrobiaceae</taxon>
        <taxon>Methanoculleus</taxon>
    </lineage>
</organism>
<dbReference type="GO" id="GO:0005737">
    <property type="term" value="C:cytoplasm"/>
    <property type="evidence" value="ECO:0007669"/>
    <property type="project" value="UniProtKB-SubCell"/>
</dbReference>
<name>A0A498GXP7_9EURY</name>
<evidence type="ECO:0000259" key="10">
    <source>
        <dbReference type="PROSITE" id="PS50059"/>
    </source>
</evidence>
<comment type="similarity">
    <text evidence="3 9">Belongs to the FKBP-type PPIase family.</text>
</comment>
<keyword evidence="12" id="KW-1185">Reference proteome</keyword>
<evidence type="ECO:0000256" key="7">
    <source>
        <dbReference type="ARBA" id="ARBA00023235"/>
    </source>
</evidence>
<dbReference type="GO" id="GO:0003755">
    <property type="term" value="F:peptidyl-prolyl cis-trans isomerase activity"/>
    <property type="evidence" value="ECO:0007669"/>
    <property type="project" value="UniProtKB-UniRule"/>
</dbReference>
<comment type="subcellular location">
    <subcellularLocation>
        <location evidence="2">Cytoplasm</location>
    </subcellularLocation>
</comment>
<feature type="domain" description="PPIase FKBP-type" evidence="10">
    <location>
        <begin position="17"/>
        <end position="81"/>
    </location>
</feature>
<protein>
    <recommendedName>
        <fullName evidence="9">Peptidyl-prolyl cis-trans isomerase</fullName>
        <ecNumber evidence="9">5.2.1.8</ecNumber>
    </recommendedName>
</protein>
<evidence type="ECO:0000256" key="6">
    <source>
        <dbReference type="ARBA" id="ARBA00023186"/>
    </source>
</evidence>
<dbReference type="Gene3D" id="3.10.50.40">
    <property type="match status" value="1"/>
</dbReference>
<dbReference type="Proteomes" id="UP000290932">
    <property type="component" value="Unassembled WGS sequence"/>
</dbReference>
<dbReference type="AlphaFoldDB" id="A0A498GXP7"/>
<keyword evidence="6" id="KW-0143">Chaperone</keyword>
<dbReference type="GO" id="GO:0042026">
    <property type="term" value="P:protein refolding"/>
    <property type="evidence" value="ECO:0007669"/>
    <property type="project" value="UniProtKB-ARBA"/>
</dbReference>
<comment type="caution">
    <text evidence="11">The sequence shown here is derived from an EMBL/GenBank/DDBJ whole genome shotgun (WGS) entry which is preliminary data.</text>
</comment>
<dbReference type="Pfam" id="PF00254">
    <property type="entry name" value="FKBP_C"/>
    <property type="match status" value="1"/>
</dbReference>
<evidence type="ECO:0000256" key="2">
    <source>
        <dbReference type="ARBA" id="ARBA00004496"/>
    </source>
</evidence>
<accession>A0A498GXP7</accession>
<evidence type="ECO:0000256" key="9">
    <source>
        <dbReference type="RuleBase" id="RU003915"/>
    </source>
</evidence>
<evidence type="ECO:0000256" key="1">
    <source>
        <dbReference type="ARBA" id="ARBA00000971"/>
    </source>
</evidence>
<dbReference type="SUPFAM" id="SSF54534">
    <property type="entry name" value="FKBP-like"/>
    <property type="match status" value="1"/>
</dbReference>
<reference evidence="11 12" key="1">
    <citation type="journal article" date="2015" name="Int. J. Syst. Evol. Microbiol.">
        <title>Methanoculleus taiwanensis sp. nov., a methanogen isolated from deep marine sediment at the deformation front area near Taiwan.</title>
        <authorList>
            <person name="Weng C.Y."/>
            <person name="Chen S.C."/>
            <person name="Lai M.C."/>
            <person name="Wu S.Y."/>
            <person name="Lin S."/>
            <person name="Yang T.F."/>
            <person name="Chen P.C."/>
        </authorList>
    </citation>
    <scope>NUCLEOTIDE SEQUENCE [LARGE SCALE GENOMIC DNA]</scope>
    <source>
        <strain evidence="11 12">CYW4</strain>
    </source>
</reference>
<keyword evidence="5 8" id="KW-0697">Rotamase</keyword>
<dbReference type="PANTHER" id="PTHR47861">
    <property type="entry name" value="FKBP-TYPE PEPTIDYL-PROLYL CIS-TRANS ISOMERASE SLYD"/>
    <property type="match status" value="1"/>
</dbReference>
<proteinExistence type="inferred from homology"/>